<dbReference type="Pfam" id="PF03619">
    <property type="entry name" value="Solute_trans_a"/>
    <property type="match status" value="1"/>
</dbReference>
<comment type="subcellular location">
    <subcellularLocation>
        <location evidence="1">Membrane</location>
        <topology evidence="1">Multi-pass membrane protein</topology>
    </subcellularLocation>
</comment>
<evidence type="ECO:0000313" key="7">
    <source>
        <dbReference type="Proteomes" id="UP001189429"/>
    </source>
</evidence>
<feature type="non-terminal residue" evidence="6">
    <location>
        <position position="90"/>
    </location>
</feature>
<evidence type="ECO:0000256" key="1">
    <source>
        <dbReference type="ARBA" id="ARBA00004141"/>
    </source>
</evidence>
<dbReference type="InterPro" id="IPR005178">
    <property type="entry name" value="Ostalpha/TMEM184C"/>
</dbReference>
<evidence type="ECO:0000313" key="6">
    <source>
        <dbReference type="EMBL" id="CAK0862920.1"/>
    </source>
</evidence>
<sequence length="90" mass="10389">MEHTLHTISPKMKFFAVKGLLLVIFWQGIILSVLPLDAWTKSRVNSFCLIWEAFLLGVLQFVAYRPSDFQEYDDIVRVPEVKKDSTSVSQ</sequence>
<dbReference type="EMBL" id="CAUYUJ010016208">
    <property type="protein sequence ID" value="CAK0862920.1"/>
    <property type="molecule type" value="Genomic_DNA"/>
</dbReference>
<feature type="transmembrane region" description="Helical" evidence="5">
    <location>
        <begin position="46"/>
        <end position="64"/>
    </location>
</feature>
<evidence type="ECO:0000256" key="2">
    <source>
        <dbReference type="ARBA" id="ARBA00022692"/>
    </source>
</evidence>
<accession>A0ABN9UUI1</accession>
<feature type="transmembrane region" description="Helical" evidence="5">
    <location>
        <begin position="15"/>
        <end position="34"/>
    </location>
</feature>
<comment type="caution">
    <text evidence="6">The sequence shown here is derived from an EMBL/GenBank/DDBJ whole genome shotgun (WGS) entry which is preliminary data.</text>
</comment>
<organism evidence="6 7">
    <name type="scientific">Prorocentrum cordatum</name>
    <dbReference type="NCBI Taxonomy" id="2364126"/>
    <lineage>
        <taxon>Eukaryota</taxon>
        <taxon>Sar</taxon>
        <taxon>Alveolata</taxon>
        <taxon>Dinophyceae</taxon>
        <taxon>Prorocentrales</taxon>
        <taxon>Prorocentraceae</taxon>
        <taxon>Prorocentrum</taxon>
    </lineage>
</organism>
<dbReference type="Proteomes" id="UP001189429">
    <property type="component" value="Unassembled WGS sequence"/>
</dbReference>
<keyword evidence="3 5" id="KW-1133">Transmembrane helix</keyword>
<name>A0ABN9UUI1_9DINO</name>
<protein>
    <submittedName>
        <fullName evidence="6">Uncharacterized protein</fullName>
    </submittedName>
</protein>
<evidence type="ECO:0000256" key="5">
    <source>
        <dbReference type="SAM" id="Phobius"/>
    </source>
</evidence>
<evidence type="ECO:0000256" key="4">
    <source>
        <dbReference type="ARBA" id="ARBA00023136"/>
    </source>
</evidence>
<keyword evidence="4 5" id="KW-0472">Membrane</keyword>
<keyword evidence="2 5" id="KW-0812">Transmembrane</keyword>
<keyword evidence="7" id="KW-1185">Reference proteome</keyword>
<gene>
    <name evidence="6" type="ORF">PCOR1329_LOCUS51221</name>
</gene>
<reference evidence="6" key="1">
    <citation type="submission" date="2023-10" db="EMBL/GenBank/DDBJ databases">
        <authorList>
            <person name="Chen Y."/>
            <person name="Shah S."/>
            <person name="Dougan E. K."/>
            <person name="Thang M."/>
            <person name="Chan C."/>
        </authorList>
    </citation>
    <scope>NUCLEOTIDE SEQUENCE [LARGE SCALE GENOMIC DNA]</scope>
</reference>
<evidence type="ECO:0000256" key="3">
    <source>
        <dbReference type="ARBA" id="ARBA00022989"/>
    </source>
</evidence>
<proteinExistence type="predicted"/>